<feature type="domain" description="Right handed beta helix" evidence="1">
    <location>
        <begin position="949"/>
        <end position="1105"/>
    </location>
</feature>
<accession>A0A1G4RVE0</accession>
<organism evidence="2 3">
    <name type="scientific">Rhizobium mongolense subsp. loessense</name>
    <dbReference type="NCBI Taxonomy" id="158890"/>
    <lineage>
        <taxon>Bacteria</taxon>
        <taxon>Pseudomonadati</taxon>
        <taxon>Pseudomonadota</taxon>
        <taxon>Alphaproteobacteria</taxon>
        <taxon>Hyphomicrobiales</taxon>
        <taxon>Rhizobiaceae</taxon>
        <taxon>Rhizobium/Agrobacterium group</taxon>
        <taxon>Rhizobium</taxon>
    </lineage>
</organism>
<dbReference type="InterPro" id="IPR006626">
    <property type="entry name" value="PbH1"/>
</dbReference>
<evidence type="ECO:0000313" key="2">
    <source>
        <dbReference type="EMBL" id="SCW61002.1"/>
    </source>
</evidence>
<reference evidence="2 3" key="1">
    <citation type="submission" date="2016-10" db="EMBL/GenBank/DDBJ databases">
        <authorList>
            <person name="de Groot N.N."/>
        </authorList>
    </citation>
    <scope>NUCLEOTIDE SEQUENCE [LARGE SCALE GENOMIC DNA]</scope>
    <source>
        <strain evidence="2 3">CGMCC 1.3401</strain>
    </source>
</reference>
<dbReference type="Pfam" id="PF13229">
    <property type="entry name" value="Beta_helix"/>
    <property type="match status" value="1"/>
</dbReference>
<proteinExistence type="predicted"/>
<dbReference type="InterPro" id="IPR012334">
    <property type="entry name" value="Pectin_lyas_fold"/>
</dbReference>
<protein>
    <submittedName>
        <fullName evidence="2">Right handed beta helix region</fullName>
    </submittedName>
</protein>
<sequence length="1249" mass="134311">MRTSLTLIATPVVKGLVGLTTLATLLSVVPTGMSLHAVHAQELTVGEQSPQLDQLAPAEREITEDSLKYGAELALTRWQALRDDEKSRSFDGYFEIFKEVARIESLDHATQIAGVDVRSRLAVVASELHKQMNAQGLSARDAGLSALKTLIDSSGQSLSTTDPDSFKVRYTLILDYMSGMDAAKLSLDLAKRLAQSKLNELALDIYVDFLPLYFHGLTSAADRQELMKLASANAGAVADPAVFRVLTDLLRMSPRAEKVELAQLVFDQIDVDVIRHARDTASDSVSLVLSAWVDAVERAHGVKAVGDIAALHERARLSLDTRAFELLTLAERDEAIRNRLVSDAVTADIRDERPLVGYDRAVNLALPPAVAVDSYLALIHSFSIAGYDNYVKVLVELVAGAVKSRQLQLSDGQVVALFRDIEIVRDPAFILAQGQDIPGAAKISQITALRADIRTIFSLPVDQPIGAKTIASGPAATKALQVAASLTNGELPNAAALAKLDASSDDDVALLTQVATRLWQYAGRRELLAEFVRGGSDADLRQAVALGVTDFAGFRGTEGSGAGFVAAIGDLLTSTSGEGQALLAASLGRVAEPANLRGEALARYARYLAAGGQSGAPLATAADADKVAVDEADAIFGNVDVATTRVKAVSDYKARVGEFRRLAEARASVLDDKGWLNSAIAPAKSVPATLDFGGASTISDGRIALSSSKENNLPTAGRPFMPNLLLGREAVTSRIPVPPLREANEALADISKRGETRATRLIRFSSEHFDEIINLGVREYLYLNSESTVPRIIFVTRGVLTMSELIAQVRATDPDAISLDGNEVTLNVPLAVNDGASLVVSGQEIKSLKLNTKAGAFIVNSGNIYFDGVTVSSVDVTTGQPSYVYDHEKGIFFRPFILSWSGSETLAVDSRFVALGYAGGRTYGMSLSSGSTDTVARKVQAAAPTGYFINNSFENLYYGFYAFEAEDIVFVGNELVNGVIYGLDPHDRSKNLMMAYNTAYGTQKKHGIIISREVDDSFILGNLSFENHGSGIMLDRQSYGTIVYANDASRNEGDGFAAMESPCALVDSNMFYGNGRSGVKVRNSWDVHVEGNQIRHNKAAGIEAYIDNLKVAEQSEFRDFVEDPYYPIATVAARDNLLENNRVGLMTRGASEAMFYGNKFVDQLPRYVSGDLKPLGLDVVTRNMKTGVLVRSVCVPRIPVKKQCALAENGIIIPQSLQPEFRADEASTNYCINAAGSPQSDAFNAQQGE</sequence>
<dbReference type="RefSeq" id="WP_092585687.1">
    <property type="nucleotide sequence ID" value="NZ_FMTM01000004.1"/>
</dbReference>
<gene>
    <name evidence="2" type="ORF">SAMN02927900_03078</name>
</gene>
<dbReference type="Gene3D" id="2.160.20.10">
    <property type="entry name" value="Single-stranded right-handed beta-helix, Pectin lyase-like"/>
    <property type="match status" value="1"/>
</dbReference>
<dbReference type="InterPro" id="IPR011050">
    <property type="entry name" value="Pectin_lyase_fold/virulence"/>
</dbReference>
<dbReference type="EMBL" id="FMTM01000004">
    <property type="protein sequence ID" value="SCW61002.1"/>
    <property type="molecule type" value="Genomic_DNA"/>
</dbReference>
<dbReference type="SUPFAM" id="SSF51126">
    <property type="entry name" value="Pectin lyase-like"/>
    <property type="match status" value="1"/>
</dbReference>
<evidence type="ECO:0000259" key="1">
    <source>
        <dbReference type="Pfam" id="PF13229"/>
    </source>
</evidence>
<dbReference type="AlphaFoldDB" id="A0A1G4RVE0"/>
<dbReference type="InterPro" id="IPR039448">
    <property type="entry name" value="Beta_helix"/>
</dbReference>
<dbReference type="SMART" id="SM00710">
    <property type="entry name" value="PbH1"/>
    <property type="match status" value="8"/>
</dbReference>
<name>A0A1G4RVE0_9HYPH</name>
<dbReference type="Proteomes" id="UP000199542">
    <property type="component" value="Unassembled WGS sequence"/>
</dbReference>
<evidence type="ECO:0000313" key="3">
    <source>
        <dbReference type="Proteomes" id="UP000199542"/>
    </source>
</evidence>